<evidence type="ECO:0000313" key="1">
    <source>
        <dbReference type="EMBL" id="SUP80318.1"/>
    </source>
</evidence>
<sequence length="51" mass="5973">MIRWPDTDKTDAYLQYDTLGRVLSTRTARGHYQDRFFYGDGARCMPAREVA</sequence>
<protein>
    <submittedName>
        <fullName evidence="1">YD repeat-/RHS repeat-containing protein</fullName>
    </submittedName>
</protein>
<accession>A0A380Q3F6</accession>
<gene>
    <name evidence="1" type="ORF">NCTC8580_00369</name>
</gene>
<reference evidence="1 2" key="1">
    <citation type="submission" date="2018-06" db="EMBL/GenBank/DDBJ databases">
        <authorList>
            <consortium name="Pathogen Informatics"/>
            <person name="Doyle S."/>
        </authorList>
    </citation>
    <scope>NUCLEOTIDE SEQUENCE [LARGE SCALE GENOMIC DNA]</scope>
    <source>
        <strain evidence="1 2">NCTC8580</strain>
    </source>
</reference>
<proteinExistence type="predicted"/>
<organism evidence="1 2">
    <name type="scientific">Yersinia pseudotuberculosis</name>
    <dbReference type="NCBI Taxonomy" id="633"/>
    <lineage>
        <taxon>Bacteria</taxon>
        <taxon>Pseudomonadati</taxon>
        <taxon>Pseudomonadota</taxon>
        <taxon>Gammaproteobacteria</taxon>
        <taxon>Enterobacterales</taxon>
        <taxon>Yersiniaceae</taxon>
        <taxon>Yersinia</taxon>
    </lineage>
</organism>
<dbReference type="EMBL" id="UHJC01000001">
    <property type="protein sequence ID" value="SUP80318.1"/>
    <property type="molecule type" value="Genomic_DNA"/>
</dbReference>
<dbReference type="Proteomes" id="UP000255087">
    <property type="component" value="Unassembled WGS sequence"/>
</dbReference>
<dbReference type="AlphaFoldDB" id="A0A380Q3F6"/>
<name>A0A380Q3F6_YERPU</name>
<evidence type="ECO:0000313" key="2">
    <source>
        <dbReference type="Proteomes" id="UP000255087"/>
    </source>
</evidence>